<keyword evidence="2" id="KW-1185">Reference proteome</keyword>
<comment type="caution">
    <text evidence="1">The sequence shown here is derived from an EMBL/GenBank/DDBJ whole genome shotgun (WGS) entry which is preliminary data.</text>
</comment>
<evidence type="ECO:0000313" key="1">
    <source>
        <dbReference type="EMBL" id="MFD2175696.1"/>
    </source>
</evidence>
<evidence type="ECO:0000313" key="2">
    <source>
        <dbReference type="Proteomes" id="UP001597413"/>
    </source>
</evidence>
<proteinExistence type="predicted"/>
<sequence length="124" mass="14072">MAEERARLEAYKARIEAERLAKERAGIVEVNGVEHDPRGRAGNTDPRGRAGLHHYDVIDREPHGVLFTMNTGFFDKHGYWCTRDNDGKVTVHRGASKGIMRHLSDVQRKTLDKARLNARRAGVR</sequence>
<reference evidence="2" key="1">
    <citation type="journal article" date="2019" name="Int. J. Syst. Evol. Microbiol.">
        <title>The Global Catalogue of Microorganisms (GCM) 10K type strain sequencing project: providing services to taxonomists for standard genome sequencing and annotation.</title>
        <authorList>
            <consortium name="The Broad Institute Genomics Platform"/>
            <consortium name="The Broad Institute Genome Sequencing Center for Infectious Disease"/>
            <person name="Wu L."/>
            <person name="Ma J."/>
        </authorList>
    </citation>
    <scope>NUCLEOTIDE SEQUENCE [LARGE SCALE GENOMIC DNA]</scope>
    <source>
        <strain evidence="2">CCUG 55131</strain>
    </source>
</reference>
<gene>
    <name evidence="1" type="ORF">ACFSM0_16500</name>
</gene>
<accession>A0ABW5ADS5</accession>
<name>A0ABW5ADS5_9RHOB</name>
<protein>
    <submittedName>
        <fullName evidence="1">Uncharacterized protein</fullName>
    </submittedName>
</protein>
<organism evidence="1 2">
    <name type="scientific">Rhodobacter lacus</name>
    <dbReference type="NCBI Taxonomy" id="1641972"/>
    <lineage>
        <taxon>Bacteria</taxon>
        <taxon>Pseudomonadati</taxon>
        <taxon>Pseudomonadota</taxon>
        <taxon>Alphaproteobacteria</taxon>
        <taxon>Rhodobacterales</taxon>
        <taxon>Rhodobacter group</taxon>
        <taxon>Rhodobacter</taxon>
    </lineage>
</organism>
<dbReference type="EMBL" id="JBHUIX010000018">
    <property type="protein sequence ID" value="MFD2175696.1"/>
    <property type="molecule type" value="Genomic_DNA"/>
</dbReference>
<dbReference type="Proteomes" id="UP001597413">
    <property type="component" value="Unassembled WGS sequence"/>
</dbReference>